<dbReference type="EMBL" id="CAJNON010003157">
    <property type="protein sequence ID" value="CAF1521546.1"/>
    <property type="molecule type" value="Genomic_DNA"/>
</dbReference>
<accession>A0A815V102</accession>
<name>A0A815V102_9BILA</name>
<evidence type="ECO:0000313" key="2">
    <source>
        <dbReference type="EMBL" id="CAF1521546.1"/>
    </source>
</evidence>
<comment type="caution">
    <text evidence="2">The sequence shown here is derived from an EMBL/GenBank/DDBJ whole genome shotgun (WGS) entry which is preliminary data.</text>
</comment>
<organism evidence="2">
    <name type="scientific">Adineta steineri</name>
    <dbReference type="NCBI Taxonomy" id="433720"/>
    <lineage>
        <taxon>Eukaryota</taxon>
        <taxon>Metazoa</taxon>
        <taxon>Spiralia</taxon>
        <taxon>Gnathifera</taxon>
        <taxon>Rotifera</taxon>
        <taxon>Eurotatoria</taxon>
        <taxon>Bdelloidea</taxon>
        <taxon>Adinetida</taxon>
        <taxon>Adinetidae</taxon>
        <taxon>Adineta</taxon>
    </lineage>
</organism>
<sequence>MPLRRNIFQQSCNRPQPPRQTIEISKNPYSSKIEFSIISDGPVDTMIAIDSSLLMDKSSSPSAPPQRNTFSLSGWNSPVPDLAPHCKLENKL</sequence>
<reference evidence="2" key="1">
    <citation type="submission" date="2021-02" db="EMBL/GenBank/DDBJ databases">
        <authorList>
            <person name="Nowell W R."/>
        </authorList>
    </citation>
    <scope>NUCLEOTIDE SEQUENCE</scope>
</reference>
<gene>
    <name evidence="2" type="ORF">VCS650_LOCUS43299</name>
</gene>
<evidence type="ECO:0000256" key="1">
    <source>
        <dbReference type="SAM" id="MobiDB-lite"/>
    </source>
</evidence>
<dbReference type="AlphaFoldDB" id="A0A815V102"/>
<feature type="region of interest" description="Disordered" evidence="1">
    <location>
        <begin position="1"/>
        <end position="23"/>
    </location>
</feature>
<dbReference type="Proteomes" id="UP000663891">
    <property type="component" value="Unassembled WGS sequence"/>
</dbReference>
<proteinExistence type="predicted"/>
<protein>
    <submittedName>
        <fullName evidence="2">Uncharacterized protein</fullName>
    </submittedName>
</protein>